<dbReference type="PhylomeDB" id="B4IMB1"/>
<proteinExistence type="predicted"/>
<organism evidence="5">
    <name type="scientific">Drosophila sechellia</name>
    <name type="common">Fruit fly</name>
    <dbReference type="NCBI Taxonomy" id="7238"/>
    <lineage>
        <taxon>Eukaryota</taxon>
        <taxon>Metazoa</taxon>
        <taxon>Ecdysozoa</taxon>
        <taxon>Arthropoda</taxon>
        <taxon>Hexapoda</taxon>
        <taxon>Insecta</taxon>
        <taxon>Pterygota</taxon>
        <taxon>Neoptera</taxon>
        <taxon>Endopterygota</taxon>
        <taxon>Diptera</taxon>
        <taxon>Brachycera</taxon>
        <taxon>Muscomorpha</taxon>
        <taxon>Ephydroidea</taxon>
        <taxon>Drosophilidae</taxon>
        <taxon>Drosophila</taxon>
        <taxon>Sophophora</taxon>
    </lineage>
</organism>
<dbReference type="GO" id="GO:0003725">
    <property type="term" value="F:double-stranded RNA binding"/>
    <property type="evidence" value="ECO:0007669"/>
    <property type="project" value="TreeGrafter"/>
</dbReference>
<protein>
    <submittedName>
        <fullName evidence="4">GM16196</fullName>
    </submittedName>
</protein>
<dbReference type="Pfam" id="PF00035">
    <property type="entry name" value="dsrm"/>
    <property type="match status" value="1"/>
</dbReference>
<dbReference type="InterPro" id="IPR014720">
    <property type="entry name" value="dsRBD_dom"/>
</dbReference>
<dbReference type="Gene3D" id="3.30.160.20">
    <property type="match status" value="2"/>
</dbReference>
<dbReference type="InterPro" id="IPR051247">
    <property type="entry name" value="RLC_Component"/>
</dbReference>
<dbReference type="GO" id="GO:0070578">
    <property type="term" value="C:RISC-loading complex"/>
    <property type="evidence" value="ECO:0007669"/>
    <property type="project" value="TreeGrafter"/>
</dbReference>
<name>B4IMB1_DROSE</name>
<gene>
    <name evidence="4" type="primary">Dsec\GM16196</name>
    <name evidence="4" type="ORF">Dsec_GM16196</name>
</gene>
<dbReference type="GO" id="GO:0070920">
    <property type="term" value="P:regulation of regulatory ncRNA processing"/>
    <property type="evidence" value="ECO:0007669"/>
    <property type="project" value="TreeGrafter"/>
</dbReference>
<dbReference type="SUPFAM" id="SSF54768">
    <property type="entry name" value="dsRNA-binding domain-like"/>
    <property type="match status" value="2"/>
</dbReference>
<dbReference type="SMART" id="SM00358">
    <property type="entry name" value="DSRM"/>
    <property type="match status" value="1"/>
</dbReference>
<dbReference type="STRING" id="7238.B4IMB1"/>
<dbReference type="AlphaFoldDB" id="B4IMB1"/>
<evidence type="ECO:0000259" key="3">
    <source>
        <dbReference type="SMART" id="SM00358"/>
    </source>
</evidence>
<feature type="compositionally biased region" description="Low complexity" evidence="2">
    <location>
        <begin position="138"/>
        <end position="157"/>
    </location>
</feature>
<feature type="compositionally biased region" description="Low complexity" evidence="2">
    <location>
        <begin position="368"/>
        <end position="380"/>
    </location>
</feature>
<feature type="region of interest" description="Disordered" evidence="2">
    <location>
        <begin position="57"/>
        <end position="77"/>
    </location>
</feature>
<dbReference type="GO" id="GO:0035197">
    <property type="term" value="F:siRNA binding"/>
    <property type="evidence" value="ECO:0007669"/>
    <property type="project" value="TreeGrafter"/>
</dbReference>
<dbReference type="GO" id="GO:0016442">
    <property type="term" value="C:RISC complex"/>
    <property type="evidence" value="ECO:0007669"/>
    <property type="project" value="TreeGrafter"/>
</dbReference>
<dbReference type="GO" id="GO:0005634">
    <property type="term" value="C:nucleus"/>
    <property type="evidence" value="ECO:0007669"/>
    <property type="project" value="TreeGrafter"/>
</dbReference>
<feature type="region of interest" description="Disordered" evidence="2">
    <location>
        <begin position="368"/>
        <end position="398"/>
    </location>
</feature>
<dbReference type="GO" id="GO:0005737">
    <property type="term" value="C:cytoplasm"/>
    <property type="evidence" value="ECO:0007669"/>
    <property type="project" value="TreeGrafter"/>
</dbReference>
<dbReference type="PANTHER" id="PTHR46205:SF5">
    <property type="entry name" value="BLANKS-RELATED"/>
    <property type="match status" value="1"/>
</dbReference>
<keyword evidence="5" id="KW-1185">Reference proteome</keyword>
<dbReference type="HOGENOM" id="CLU_039772_0_0_1"/>
<keyword evidence="1" id="KW-0694">RNA-binding</keyword>
<accession>B4IMB1</accession>
<evidence type="ECO:0000313" key="4">
    <source>
        <dbReference type="EMBL" id="EDW45586.1"/>
    </source>
</evidence>
<feature type="region of interest" description="Disordered" evidence="2">
    <location>
        <begin position="134"/>
        <end position="157"/>
    </location>
</feature>
<dbReference type="PANTHER" id="PTHR46205">
    <property type="entry name" value="LOQUACIOUS, ISOFORM B"/>
    <property type="match status" value="1"/>
</dbReference>
<dbReference type="Proteomes" id="UP000001292">
    <property type="component" value="Unassembled WGS sequence"/>
</dbReference>
<feature type="domain" description="DRBM" evidence="3">
    <location>
        <begin position="238"/>
        <end position="300"/>
    </location>
</feature>
<evidence type="ECO:0000313" key="5">
    <source>
        <dbReference type="Proteomes" id="UP000001292"/>
    </source>
</evidence>
<evidence type="ECO:0000256" key="1">
    <source>
        <dbReference type="ARBA" id="ARBA00022884"/>
    </source>
</evidence>
<evidence type="ECO:0000256" key="2">
    <source>
        <dbReference type="SAM" id="MobiDB-lite"/>
    </source>
</evidence>
<reference evidence="4 5" key="1">
    <citation type="journal article" date="2007" name="Nature">
        <title>Evolution of genes and genomes on the Drosophila phylogeny.</title>
        <authorList>
            <consortium name="Drosophila 12 Genomes Consortium"/>
            <person name="Clark A.G."/>
            <person name="Eisen M.B."/>
            <person name="Smith D.R."/>
            <person name="Bergman C.M."/>
            <person name="Oliver B."/>
            <person name="Markow T.A."/>
            <person name="Kaufman T.C."/>
            <person name="Kellis M."/>
            <person name="Gelbart W."/>
            <person name="Iyer V.N."/>
            <person name="Pollard D.A."/>
            <person name="Sackton T.B."/>
            <person name="Larracuente A.M."/>
            <person name="Singh N.D."/>
            <person name="Abad J.P."/>
            <person name="Abt D.N."/>
            <person name="Adryan B."/>
            <person name="Aguade M."/>
            <person name="Akashi H."/>
            <person name="Anderson W.W."/>
            <person name="Aquadro C.F."/>
            <person name="Ardell D.H."/>
            <person name="Arguello R."/>
            <person name="Artieri C.G."/>
            <person name="Barbash D.A."/>
            <person name="Barker D."/>
            <person name="Barsanti P."/>
            <person name="Batterham P."/>
            <person name="Batzoglou S."/>
            <person name="Begun D."/>
            <person name="Bhutkar A."/>
            <person name="Blanco E."/>
            <person name="Bosak S.A."/>
            <person name="Bradley R.K."/>
            <person name="Brand A.D."/>
            <person name="Brent M.R."/>
            <person name="Brooks A.N."/>
            <person name="Brown R.H."/>
            <person name="Butlin R.K."/>
            <person name="Caggese C."/>
            <person name="Calvi B.R."/>
            <person name="Bernardo de Carvalho A."/>
            <person name="Caspi A."/>
            <person name="Castrezana S."/>
            <person name="Celniker S.E."/>
            <person name="Chang J.L."/>
            <person name="Chapple C."/>
            <person name="Chatterji S."/>
            <person name="Chinwalla A."/>
            <person name="Civetta A."/>
            <person name="Clifton S.W."/>
            <person name="Comeron J.M."/>
            <person name="Costello J.C."/>
            <person name="Coyne J.A."/>
            <person name="Daub J."/>
            <person name="David R.G."/>
            <person name="Delcher A.L."/>
            <person name="Delehaunty K."/>
            <person name="Do C.B."/>
            <person name="Ebling H."/>
            <person name="Edwards K."/>
            <person name="Eickbush T."/>
            <person name="Evans J.D."/>
            <person name="Filipski A."/>
            <person name="Findeiss S."/>
            <person name="Freyhult E."/>
            <person name="Fulton L."/>
            <person name="Fulton R."/>
            <person name="Garcia A.C."/>
            <person name="Gardiner A."/>
            <person name="Garfield D.A."/>
            <person name="Garvin B.E."/>
            <person name="Gibson G."/>
            <person name="Gilbert D."/>
            <person name="Gnerre S."/>
            <person name="Godfrey J."/>
            <person name="Good R."/>
            <person name="Gotea V."/>
            <person name="Gravely B."/>
            <person name="Greenberg A.J."/>
            <person name="Griffiths-Jones S."/>
            <person name="Gross S."/>
            <person name="Guigo R."/>
            <person name="Gustafson E.A."/>
            <person name="Haerty W."/>
            <person name="Hahn M.W."/>
            <person name="Halligan D.L."/>
            <person name="Halpern A.L."/>
            <person name="Halter G.M."/>
            <person name="Han M.V."/>
            <person name="Heger A."/>
            <person name="Hillier L."/>
            <person name="Hinrichs A.S."/>
            <person name="Holmes I."/>
            <person name="Hoskins R.A."/>
            <person name="Hubisz M.J."/>
            <person name="Hultmark D."/>
            <person name="Huntley M.A."/>
            <person name="Jaffe D.B."/>
            <person name="Jagadeeshan S."/>
            <person name="Jeck W.R."/>
            <person name="Johnson J."/>
            <person name="Jones C.D."/>
            <person name="Jordan W.C."/>
            <person name="Karpen G.H."/>
            <person name="Kataoka E."/>
            <person name="Keightley P.D."/>
            <person name="Kheradpour P."/>
            <person name="Kirkness E.F."/>
            <person name="Koerich L.B."/>
            <person name="Kristiansen K."/>
            <person name="Kudrna D."/>
            <person name="Kulathinal R.J."/>
            <person name="Kumar S."/>
            <person name="Kwok R."/>
            <person name="Lander E."/>
            <person name="Langley C.H."/>
            <person name="Lapoint R."/>
            <person name="Lazzaro B.P."/>
            <person name="Lee S.J."/>
            <person name="Levesque L."/>
            <person name="Li R."/>
            <person name="Lin C.F."/>
            <person name="Lin M.F."/>
            <person name="Lindblad-Toh K."/>
            <person name="Llopart A."/>
            <person name="Long M."/>
            <person name="Low L."/>
            <person name="Lozovsky E."/>
            <person name="Lu J."/>
            <person name="Luo M."/>
            <person name="Machado C.A."/>
            <person name="Makalowski W."/>
            <person name="Marzo M."/>
            <person name="Matsuda M."/>
            <person name="Matzkin L."/>
            <person name="McAllister B."/>
            <person name="McBride C.S."/>
            <person name="McKernan B."/>
            <person name="McKernan K."/>
            <person name="Mendez-Lago M."/>
            <person name="Minx P."/>
            <person name="Mollenhauer M.U."/>
            <person name="Montooth K."/>
            <person name="Mount S.M."/>
            <person name="Mu X."/>
            <person name="Myers E."/>
            <person name="Negre B."/>
            <person name="Newfeld S."/>
            <person name="Nielsen R."/>
            <person name="Noor M.A."/>
            <person name="O'Grady P."/>
            <person name="Pachter L."/>
            <person name="Papaceit M."/>
            <person name="Parisi M.J."/>
            <person name="Parisi M."/>
            <person name="Parts L."/>
            <person name="Pedersen J.S."/>
            <person name="Pesole G."/>
            <person name="Phillippy A.M."/>
            <person name="Ponting C.P."/>
            <person name="Pop M."/>
            <person name="Porcelli D."/>
            <person name="Powell J.R."/>
            <person name="Prohaska S."/>
            <person name="Pruitt K."/>
            <person name="Puig M."/>
            <person name="Quesneville H."/>
            <person name="Ram K.R."/>
            <person name="Rand D."/>
            <person name="Rasmussen M.D."/>
            <person name="Reed L.K."/>
            <person name="Reenan R."/>
            <person name="Reily A."/>
            <person name="Remington K.A."/>
            <person name="Rieger T.T."/>
            <person name="Ritchie M.G."/>
            <person name="Robin C."/>
            <person name="Rogers Y.H."/>
            <person name="Rohde C."/>
            <person name="Rozas J."/>
            <person name="Rubenfield M.J."/>
            <person name="Ruiz A."/>
            <person name="Russo S."/>
            <person name="Salzberg S.L."/>
            <person name="Sanchez-Gracia A."/>
            <person name="Saranga D.J."/>
            <person name="Sato H."/>
            <person name="Schaeffer S.W."/>
            <person name="Schatz M.C."/>
            <person name="Schlenke T."/>
            <person name="Schwartz R."/>
            <person name="Segarra C."/>
            <person name="Singh R.S."/>
            <person name="Sirot L."/>
            <person name="Sirota M."/>
            <person name="Sisneros N.B."/>
            <person name="Smith C.D."/>
            <person name="Smith T.F."/>
            <person name="Spieth J."/>
            <person name="Stage D.E."/>
            <person name="Stark A."/>
            <person name="Stephan W."/>
            <person name="Strausberg R.L."/>
            <person name="Strempel S."/>
            <person name="Sturgill D."/>
            <person name="Sutton G."/>
            <person name="Sutton G.G."/>
            <person name="Tao W."/>
            <person name="Teichmann S."/>
            <person name="Tobari Y.N."/>
            <person name="Tomimura Y."/>
            <person name="Tsolas J.M."/>
            <person name="Valente V.L."/>
            <person name="Venter E."/>
            <person name="Venter J.C."/>
            <person name="Vicario S."/>
            <person name="Vieira F.G."/>
            <person name="Vilella A.J."/>
            <person name="Villasante A."/>
            <person name="Walenz B."/>
            <person name="Wang J."/>
            <person name="Wasserman M."/>
            <person name="Watts T."/>
            <person name="Wilson D."/>
            <person name="Wilson R.K."/>
            <person name="Wing R.A."/>
            <person name="Wolfner M.F."/>
            <person name="Wong A."/>
            <person name="Wong G.K."/>
            <person name="Wu C.I."/>
            <person name="Wu G."/>
            <person name="Yamamoto D."/>
            <person name="Yang H.P."/>
            <person name="Yang S.P."/>
            <person name="Yorke J.A."/>
            <person name="Yoshida K."/>
            <person name="Zdobnov E."/>
            <person name="Zhang P."/>
            <person name="Zhang Y."/>
            <person name="Zimin A.V."/>
            <person name="Baldwin J."/>
            <person name="Abdouelleil A."/>
            <person name="Abdulkadir J."/>
            <person name="Abebe A."/>
            <person name="Abera B."/>
            <person name="Abreu J."/>
            <person name="Acer S.C."/>
            <person name="Aftuck L."/>
            <person name="Alexander A."/>
            <person name="An P."/>
            <person name="Anderson E."/>
            <person name="Anderson S."/>
            <person name="Arachi H."/>
            <person name="Azer M."/>
            <person name="Bachantsang P."/>
            <person name="Barry A."/>
            <person name="Bayul T."/>
            <person name="Berlin A."/>
            <person name="Bessette D."/>
            <person name="Bloom T."/>
            <person name="Blye J."/>
            <person name="Boguslavskiy L."/>
            <person name="Bonnet C."/>
            <person name="Boukhgalter B."/>
            <person name="Bourzgui I."/>
            <person name="Brown A."/>
            <person name="Cahill P."/>
            <person name="Channer S."/>
            <person name="Cheshatsang Y."/>
            <person name="Chuda L."/>
            <person name="Citroen M."/>
            <person name="Collymore A."/>
            <person name="Cooke P."/>
            <person name="Costello M."/>
            <person name="D'Aco K."/>
            <person name="Daza R."/>
            <person name="De Haan G."/>
            <person name="DeGray S."/>
            <person name="DeMaso C."/>
            <person name="Dhargay N."/>
            <person name="Dooley K."/>
            <person name="Dooley E."/>
            <person name="Doricent M."/>
            <person name="Dorje P."/>
            <person name="Dorjee K."/>
            <person name="Dupes A."/>
            <person name="Elong R."/>
            <person name="Falk J."/>
            <person name="Farina A."/>
            <person name="Faro S."/>
            <person name="Ferguson D."/>
            <person name="Fisher S."/>
            <person name="Foley C.D."/>
            <person name="Franke A."/>
            <person name="Friedrich D."/>
            <person name="Gadbois L."/>
            <person name="Gearin G."/>
            <person name="Gearin C.R."/>
            <person name="Giannoukos G."/>
            <person name="Goode T."/>
            <person name="Graham J."/>
            <person name="Grandbois E."/>
            <person name="Grewal S."/>
            <person name="Gyaltsen K."/>
            <person name="Hafez N."/>
            <person name="Hagos B."/>
            <person name="Hall J."/>
            <person name="Henson C."/>
            <person name="Hollinger A."/>
            <person name="Honan T."/>
            <person name="Huard M.D."/>
            <person name="Hughes L."/>
            <person name="Hurhula B."/>
            <person name="Husby M.E."/>
            <person name="Kamat A."/>
            <person name="Kanga B."/>
            <person name="Kashin S."/>
            <person name="Khazanovich D."/>
            <person name="Kisner P."/>
            <person name="Lance K."/>
            <person name="Lara M."/>
            <person name="Lee W."/>
            <person name="Lennon N."/>
            <person name="Letendre F."/>
            <person name="LeVine R."/>
            <person name="Lipovsky A."/>
            <person name="Liu X."/>
            <person name="Liu J."/>
            <person name="Liu S."/>
            <person name="Lokyitsang T."/>
            <person name="Lokyitsang Y."/>
            <person name="Lubonja R."/>
            <person name="Lui A."/>
            <person name="MacDonald P."/>
            <person name="Magnisalis V."/>
            <person name="Maru K."/>
            <person name="Matthews C."/>
            <person name="McCusker W."/>
            <person name="McDonough S."/>
            <person name="Mehta T."/>
            <person name="Meldrim J."/>
            <person name="Meneus L."/>
            <person name="Mihai O."/>
            <person name="Mihalev A."/>
            <person name="Mihova T."/>
            <person name="Mittelman R."/>
            <person name="Mlenga V."/>
            <person name="Montmayeur A."/>
            <person name="Mulrain L."/>
            <person name="Navidi A."/>
            <person name="Naylor J."/>
            <person name="Negash T."/>
            <person name="Nguyen T."/>
            <person name="Nguyen N."/>
            <person name="Nicol R."/>
            <person name="Norbu C."/>
            <person name="Norbu N."/>
            <person name="Novod N."/>
            <person name="O'Neill B."/>
            <person name="Osman S."/>
            <person name="Markiewicz E."/>
            <person name="Oyono O.L."/>
            <person name="Patti C."/>
            <person name="Phunkhang P."/>
            <person name="Pierre F."/>
            <person name="Priest M."/>
            <person name="Raghuraman S."/>
            <person name="Rege F."/>
            <person name="Reyes R."/>
            <person name="Rise C."/>
            <person name="Rogov P."/>
            <person name="Ross K."/>
            <person name="Ryan E."/>
            <person name="Settipalli S."/>
            <person name="Shea T."/>
            <person name="Sherpa N."/>
            <person name="Shi L."/>
            <person name="Shih D."/>
            <person name="Sparrow T."/>
            <person name="Spaulding J."/>
            <person name="Stalker J."/>
            <person name="Stange-Thomann N."/>
            <person name="Stavropoulos S."/>
            <person name="Stone C."/>
            <person name="Strader C."/>
            <person name="Tesfaye S."/>
            <person name="Thomson T."/>
            <person name="Thoulutsang Y."/>
            <person name="Thoulutsang D."/>
            <person name="Topham K."/>
            <person name="Topping I."/>
            <person name="Tsamla T."/>
            <person name="Vassiliev H."/>
            <person name="Vo A."/>
            <person name="Wangchuk T."/>
            <person name="Wangdi T."/>
            <person name="Weiand M."/>
            <person name="Wilkinson J."/>
            <person name="Wilson A."/>
            <person name="Yadav S."/>
            <person name="Young G."/>
            <person name="Yu Q."/>
            <person name="Zembek L."/>
            <person name="Zhong D."/>
            <person name="Zimmer A."/>
            <person name="Zwirko Z."/>
            <person name="Jaffe D.B."/>
            <person name="Alvarez P."/>
            <person name="Brockman W."/>
            <person name="Butler J."/>
            <person name="Chin C."/>
            <person name="Gnerre S."/>
            <person name="Grabherr M."/>
            <person name="Kleber M."/>
            <person name="Mauceli E."/>
            <person name="MacCallum I."/>
        </authorList>
    </citation>
    <scope>NUCLEOTIDE SEQUENCE [LARGE SCALE GENOMIC DNA]</scope>
    <source>
        <strain evidence="5">Rob3c / Tucson 14021-0248.25</strain>
    </source>
</reference>
<sequence>MEGKLRPLTANNKPFVFGGIYNPNATVKPLIQMPLQAANVQEQLSPPVASYPTPATPVAVQQPSTPVPVQVPNSSVQQQNPDADAIASKLPLPVIIKEEPISVDDEPSVDIIEDNTSASGIGGKIPFKKIFQKRKKSSAVQQPSTPVPVQVPNSSVQQQNPDADAIASKLALPVIIKEEPISVDDEPSVDIIEDNTSASGIGGKIPFKKIFQKRKKSSERTRDKKLRRNRQLRKSMLPKNALMALNEVKGVTISDFTIDINTDGGFTAVVNVNSTQYVGKGTSKMTAKNAACEKAWRDFIIAKMTPKPPRIHQVEIGAEPIDTNEDEADAPDDDLPMLNLASFAIYKLFTEWEREGYVVPEMHPSANAAQQAGGDAGTPVPAAPKEPKKPPVRTELPSGWETMQPATILCIMRPGLSYSDYGSSGDNTTGMQHLGITVDNQEFHAHGRSKKIARLNVAVKVCNSLFGTNFAYGDTA</sequence>
<dbReference type="EMBL" id="CH480964">
    <property type="protein sequence ID" value="EDW45586.1"/>
    <property type="molecule type" value="Genomic_DNA"/>
</dbReference>
<dbReference type="GO" id="GO:0030422">
    <property type="term" value="P:siRNA processing"/>
    <property type="evidence" value="ECO:0007669"/>
    <property type="project" value="TreeGrafter"/>
</dbReference>